<dbReference type="CDD" id="cd17910">
    <property type="entry name" value="CheC_ClassII"/>
    <property type="match status" value="1"/>
</dbReference>
<evidence type="ECO:0000313" key="3">
    <source>
        <dbReference type="EMBL" id="KYC43187.1"/>
    </source>
</evidence>
<reference evidence="3 4" key="1">
    <citation type="journal article" date="2013" name="Genome Biol. Evol.">
        <title>Genomes of Stigonematalean cyanobacteria (subsection V) and the evolution of oxygenic photosynthesis from prokaryotes to plastids.</title>
        <authorList>
            <person name="Dagan T."/>
            <person name="Roettger M."/>
            <person name="Stucken K."/>
            <person name="Landan G."/>
            <person name="Koch R."/>
            <person name="Major P."/>
            <person name="Gould S.B."/>
            <person name="Goremykin V.V."/>
            <person name="Rippka R."/>
            <person name="Tandeau de Marsac N."/>
            <person name="Gugger M."/>
            <person name="Lockhart P.J."/>
            <person name="Allen J.F."/>
            <person name="Brune I."/>
            <person name="Maus I."/>
            <person name="Puhler A."/>
            <person name="Martin W.F."/>
        </authorList>
    </citation>
    <scope>NUCLEOTIDE SEQUENCE [LARGE SCALE GENOMIC DNA]</scope>
    <source>
        <strain evidence="3 4">PCC 7110</strain>
    </source>
</reference>
<dbReference type="Proteomes" id="UP000076925">
    <property type="component" value="Unassembled WGS sequence"/>
</dbReference>
<dbReference type="PANTHER" id="PTHR43693">
    <property type="entry name" value="PROTEIN PHOSPHATASE CHEZ"/>
    <property type="match status" value="1"/>
</dbReference>
<organism evidence="3 4">
    <name type="scientific">Scytonema hofmannii PCC 7110</name>
    <dbReference type="NCBI Taxonomy" id="128403"/>
    <lineage>
        <taxon>Bacteria</taxon>
        <taxon>Bacillati</taxon>
        <taxon>Cyanobacteriota</taxon>
        <taxon>Cyanophyceae</taxon>
        <taxon>Nostocales</taxon>
        <taxon>Scytonemataceae</taxon>
        <taxon>Scytonema</taxon>
    </lineage>
</organism>
<dbReference type="OrthoDB" id="9812187at2"/>
<protein>
    <submittedName>
        <fullName evidence="3">Chemotaxis protein CheC</fullName>
    </submittedName>
</protein>
<dbReference type="InterPro" id="IPR028976">
    <property type="entry name" value="CheC-like_sf"/>
</dbReference>
<dbReference type="STRING" id="128403.WA1_13910"/>
<dbReference type="PANTHER" id="PTHR43693:SF1">
    <property type="entry name" value="PROTEIN PHOSPHATASE CHEZ"/>
    <property type="match status" value="1"/>
</dbReference>
<dbReference type="Gene3D" id="3.40.1550.10">
    <property type="entry name" value="CheC-like"/>
    <property type="match status" value="1"/>
</dbReference>
<name>A0A139XES1_9CYAN</name>
<dbReference type="EMBL" id="ANNX02000016">
    <property type="protein sequence ID" value="KYC43187.1"/>
    <property type="molecule type" value="Genomic_DNA"/>
</dbReference>
<sequence length="206" mass="22478">MKVLTEEQKDALSELINIGFARTAASLSELTGSRVLLEAPQVSIHPMHELGSRLATFVQGDVATVQQIFTGSVSGNALLLLNYEGALMLTNLLNPTPNLPTHRLDTSASEVLTEIGNILLNACLSIFGNLLQIQISFSVPCLHLEALDGLLHSLIVNKEEMRYAMVIYTAFHLRDNAVKGYLVIVLSVVSLDRLVEAINNWADLTI</sequence>
<keyword evidence="2" id="KW-0378">Hydrolase</keyword>
<dbReference type="GO" id="GO:0016787">
    <property type="term" value="F:hydrolase activity"/>
    <property type="evidence" value="ECO:0007669"/>
    <property type="project" value="UniProtKB-KW"/>
</dbReference>
<evidence type="ECO:0000313" key="4">
    <source>
        <dbReference type="Proteomes" id="UP000076925"/>
    </source>
</evidence>
<dbReference type="SUPFAM" id="SSF103039">
    <property type="entry name" value="CheC-like"/>
    <property type="match status" value="1"/>
</dbReference>
<dbReference type="RefSeq" id="WP_017747756.1">
    <property type="nucleotide sequence ID" value="NZ_KQ976354.1"/>
</dbReference>
<evidence type="ECO:0000256" key="2">
    <source>
        <dbReference type="ARBA" id="ARBA00022801"/>
    </source>
</evidence>
<keyword evidence="1" id="KW-0145">Chemotaxis</keyword>
<dbReference type="InterPro" id="IPR050992">
    <property type="entry name" value="CheZ_family_phosphatases"/>
</dbReference>
<dbReference type="AlphaFoldDB" id="A0A139XES1"/>
<gene>
    <name evidence="3" type="ORF">WA1_13910</name>
</gene>
<dbReference type="GO" id="GO:0006935">
    <property type="term" value="P:chemotaxis"/>
    <property type="evidence" value="ECO:0007669"/>
    <property type="project" value="UniProtKB-KW"/>
</dbReference>
<evidence type="ECO:0000256" key="1">
    <source>
        <dbReference type="ARBA" id="ARBA00022500"/>
    </source>
</evidence>
<comment type="caution">
    <text evidence="3">The sequence shown here is derived from an EMBL/GenBank/DDBJ whole genome shotgun (WGS) entry which is preliminary data.</text>
</comment>
<accession>A0A139XES1</accession>
<keyword evidence="4" id="KW-1185">Reference proteome</keyword>
<proteinExistence type="predicted"/>